<dbReference type="InterPro" id="IPR015865">
    <property type="entry name" value="Riboflavin_kinase_bac/euk"/>
</dbReference>
<dbReference type="PANTHER" id="PTHR22749:SF6">
    <property type="entry name" value="RIBOFLAVIN KINASE"/>
    <property type="match status" value="1"/>
</dbReference>
<evidence type="ECO:0000256" key="15">
    <source>
        <dbReference type="PIRNR" id="PIRNR004491"/>
    </source>
</evidence>
<reference evidence="18 19" key="1">
    <citation type="journal article" date="2016" name="Nat. Commun.">
        <title>Microbial interactions lead to rapid micro-scale successions on model marine particles.</title>
        <authorList>
            <person name="Datta M.S."/>
            <person name="Sliwerska E."/>
            <person name="Gore J."/>
            <person name="Polz M.F."/>
            <person name="Cordero O.X."/>
        </authorList>
    </citation>
    <scope>NUCLEOTIDE SEQUENCE [LARGE SCALE GENOMIC DNA]</scope>
    <source>
        <strain evidence="18 19">4G03</strain>
    </source>
</reference>
<evidence type="ECO:0000256" key="13">
    <source>
        <dbReference type="ARBA" id="ARBA00047880"/>
    </source>
</evidence>
<dbReference type="CDD" id="cd02064">
    <property type="entry name" value="FAD_synthetase_N"/>
    <property type="match status" value="1"/>
</dbReference>
<dbReference type="GO" id="GO:0006747">
    <property type="term" value="P:FAD biosynthetic process"/>
    <property type="evidence" value="ECO:0007669"/>
    <property type="project" value="UniProtKB-UniRule"/>
</dbReference>
<dbReference type="InterPro" id="IPR023468">
    <property type="entry name" value="Riboflavin_kinase"/>
</dbReference>
<comment type="similarity">
    <text evidence="15">Belongs to the ribF family.</text>
</comment>
<comment type="function">
    <text evidence="1">Catalyzes the phosphorylation of riboflavin to FMN followed by the adenylation of FMN to FAD.</text>
</comment>
<feature type="domain" description="Riboflavin kinase" evidence="16">
    <location>
        <begin position="182"/>
        <end position="307"/>
    </location>
</feature>
<evidence type="ECO:0000256" key="9">
    <source>
        <dbReference type="ARBA" id="ARBA00022777"/>
    </source>
</evidence>
<evidence type="ECO:0000259" key="16">
    <source>
        <dbReference type="SMART" id="SM00904"/>
    </source>
</evidence>
<dbReference type="GO" id="GO:0003919">
    <property type="term" value="F:FMN adenylyltransferase activity"/>
    <property type="evidence" value="ECO:0007669"/>
    <property type="project" value="UniProtKB-UniRule"/>
</dbReference>
<gene>
    <name evidence="18" type="ORF">CSC81_06970</name>
    <name evidence="17" type="ORF">Q8W23_01760</name>
</gene>
<comment type="pathway">
    <text evidence="3 15">Cofactor biosynthesis; FMN biosynthesis; FMN from riboflavin (ATP route): step 1/1.</text>
</comment>
<keyword evidence="6 15" id="KW-0808">Transferase</keyword>
<keyword evidence="12" id="KW-0511">Multifunctional enzyme</keyword>
<comment type="caution">
    <text evidence="18">The sequence shown here is derived from an EMBL/GenBank/DDBJ whole genome shotgun (WGS) entry which is preliminary data.</text>
</comment>
<dbReference type="Gene3D" id="2.40.30.30">
    <property type="entry name" value="Riboflavin kinase-like"/>
    <property type="match status" value="1"/>
</dbReference>
<dbReference type="Pfam" id="PF06574">
    <property type="entry name" value="FAD_syn"/>
    <property type="match status" value="1"/>
</dbReference>
<dbReference type="InterPro" id="IPR014729">
    <property type="entry name" value="Rossmann-like_a/b/a_fold"/>
</dbReference>
<sequence length="312" mass="35526">MEIIHSIFDLTPSQKTMVTIGTFDGVHIGHQKIIEKLVSEANASNKKSVLLTFFPHPRMVLQKDVSIKLINTIDERAQHLEKLGLDYLIIHPFSREFSRLTALDFVRDILVNQLNISKLIIGYDHHFGKNREGNIEQLTEYSHLYDFTVEEIPAQDIDEVSVSSTKIRKALANGHLKTANNYLGYNFSLTGKVVNGKQLGGKIGFPTANIDVPEDYKLIPKTGVYIVKSTINNTTIYGMMNIGNRPTVDGEHQTIEVHYFNFNQNLYGKELTIELLYYLRDEQKFDSVSGLISQLKKDKQNSMLFLKSYAKL</sequence>
<dbReference type="SMART" id="SM00904">
    <property type="entry name" value="Flavokinase"/>
    <property type="match status" value="1"/>
</dbReference>
<comment type="catalytic activity">
    <reaction evidence="14 15">
        <text>FMN + ATP + H(+) = FAD + diphosphate</text>
        <dbReference type="Rhea" id="RHEA:17237"/>
        <dbReference type="ChEBI" id="CHEBI:15378"/>
        <dbReference type="ChEBI" id="CHEBI:30616"/>
        <dbReference type="ChEBI" id="CHEBI:33019"/>
        <dbReference type="ChEBI" id="CHEBI:57692"/>
        <dbReference type="ChEBI" id="CHEBI:58210"/>
        <dbReference type="EC" id="2.7.7.2"/>
    </reaction>
</comment>
<keyword evidence="7 15" id="KW-0548">Nucleotidyltransferase</keyword>
<keyword evidence="10 15" id="KW-0274">FAD</keyword>
<dbReference type="Proteomes" id="UP000222163">
    <property type="component" value="Unassembled WGS sequence"/>
</dbReference>
<keyword evidence="5 15" id="KW-0288">FMN</keyword>
<dbReference type="NCBIfam" id="NF004162">
    <property type="entry name" value="PRK05627.1-5"/>
    <property type="match status" value="1"/>
</dbReference>
<dbReference type="SUPFAM" id="SSF82114">
    <property type="entry name" value="Riboflavin kinase-like"/>
    <property type="match status" value="1"/>
</dbReference>
<dbReference type="GO" id="GO:0008531">
    <property type="term" value="F:riboflavin kinase activity"/>
    <property type="evidence" value="ECO:0007669"/>
    <property type="project" value="UniProtKB-UniRule"/>
</dbReference>
<dbReference type="PANTHER" id="PTHR22749">
    <property type="entry name" value="RIBOFLAVIN KINASE/FMN ADENYLYLTRANSFERASE"/>
    <property type="match status" value="1"/>
</dbReference>
<dbReference type="EC" id="2.7.7.2" evidence="15"/>
<evidence type="ECO:0000256" key="10">
    <source>
        <dbReference type="ARBA" id="ARBA00022827"/>
    </source>
</evidence>
<dbReference type="GO" id="GO:0009231">
    <property type="term" value="P:riboflavin biosynthetic process"/>
    <property type="evidence" value="ECO:0007669"/>
    <property type="project" value="InterPro"/>
</dbReference>
<dbReference type="EMBL" id="JAUYVU010000001">
    <property type="protein sequence ID" value="MDP2540193.1"/>
    <property type="molecule type" value="Genomic_DNA"/>
</dbReference>
<comment type="catalytic activity">
    <reaction evidence="13 15">
        <text>riboflavin + ATP = FMN + ADP + H(+)</text>
        <dbReference type="Rhea" id="RHEA:14357"/>
        <dbReference type="ChEBI" id="CHEBI:15378"/>
        <dbReference type="ChEBI" id="CHEBI:30616"/>
        <dbReference type="ChEBI" id="CHEBI:57986"/>
        <dbReference type="ChEBI" id="CHEBI:58210"/>
        <dbReference type="ChEBI" id="CHEBI:456216"/>
        <dbReference type="EC" id="2.7.1.26"/>
    </reaction>
</comment>
<evidence type="ECO:0000313" key="20">
    <source>
        <dbReference type="Proteomes" id="UP001242342"/>
    </source>
</evidence>
<dbReference type="Proteomes" id="UP001242342">
    <property type="component" value="Unassembled WGS sequence"/>
</dbReference>
<evidence type="ECO:0000256" key="8">
    <source>
        <dbReference type="ARBA" id="ARBA00022741"/>
    </source>
</evidence>
<evidence type="ECO:0000256" key="2">
    <source>
        <dbReference type="ARBA" id="ARBA00004726"/>
    </source>
</evidence>
<keyword evidence="8 15" id="KW-0547">Nucleotide-binding</keyword>
<accession>A0A497ZDP3</accession>
<dbReference type="GO" id="GO:0005524">
    <property type="term" value="F:ATP binding"/>
    <property type="evidence" value="ECO:0007669"/>
    <property type="project" value="UniProtKB-UniRule"/>
</dbReference>
<evidence type="ECO:0000313" key="17">
    <source>
        <dbReference type="EMBL" id="MDP2540193.1"/>
    </source>
</evidence>
<accession>A0A2G1BW86</accession>
<dbReference type="PIRSF" id="PIRSF004491">
    <property type="entry name" value="FAD_Synth"/>
    <property type="match status" value="1"/>
</dbReference>
<dbReference type="InterPro" id="IPR002606">
    <property type="entry name" value="Riboflavin_kinase_bac"/>
</dbReference>
<dbReference type="RefSeq" id="WP_099215042.1">
    <property type="nucleotide sequence ID" value="NZ_JAUYVU010000001.1"/>
</dbReference>
<dbReference type="GO" id="GO:0009398">
    <property type="term" value="P:FMN biosynthetic process"/>
    <property type="evidence" value="ECO:0007669"/>
    <property type="project" value="UniProtKB-UniRule"/>
</dbReference>
<dbReference type="UniPathway" id="UPA00277">
    <property type="reaction ID" value="UER00407"/>
</dbReference>
<evidence type="ECO:0000313" key="19">
    <source>
        <dbReference type="Proteomes" id="UP000222163"/>
    </source>
</evidence>
<evidence type="ECO:0000256" key="5">
    <source>
        <dbReference type="ARBA" id="ARBA00022643"/>
    </source>
</evidence>
<protein>
    <recommendedName>
        <fullName evidence="15">Riboflavin biosynthesis protein</fullName>
    </recommendedName>
    <domain>
        <recommendedName>
            <fullName evidence="15">Riboflavin kinase</fullName>
            <ecNumber evidence="15">2.7.1.26</ecNumber>
        </recommendedName>
        <alternativeName>
            <fullName evidence="15">Flavokinase</fullName>
        </alternativeName>
    </domain>
    <domain>
        <recommendedName>
            <fullName evidence="15">FMN adenylyltransferase</fullName>
            <ecNumber evidence="15">2.7.7.2</ecNumber>
        </recommendedName>
        <alternativeName>
            <fullName evidence="15">FAD pyrophosphorylase</fullName>
        </alternativeName>
        <alternativeName>
            <fullName evidence="15">FAD synthase</fullName>
        </alternativeName>
    </domain>
</protein>
<dbReference type="NCBIfam" id="NF004160">
    <property type="entry name" value="PRK05627.1-3"/>
    <property type="match status" value="1"/>
</dbReference>
<organism evidence="18 19">
    <name type="scientific">Tenacibaculum discolor</name>
    <dbReference type="NCBI Taxonomy" id="361581"/>
    <lineage>
        <taxon>Bacteria</taxon>
        <taxon>Pseudomonadati</taxon>
        <taxon>Bacteroidota</taxon>
        <taxon>Flavobacteriia</taxon>
        <taxon>Flavobacteriales</taxon>
        <taxon>Flavobacteriaceae</taxon>
        <taxon>Tenacibaculum</taxon>
    </lineage>
</organism>
<dbReference type="FunFam" id="3.40.50.620:FF:000021">
    <property type="entry name" value="Riboflavin biosynthesis protein"/>
    <property type="match status" value="1"/>
</dbReference>
<proteinExistence type="inferred from homology"/>
<dbReference type="Pfam" id="PF01687">
    <property type="entry name" value="Flavokinase"/>
    <property type="match status" value="1"/>
</dbReference>
<evidence type="ECO:0000256" key="11">
    <source>
        <dbReference type="ARBA" id="ARBA00022840"/>
    </source>
</evidence>
<name>A0A2G1BW86_9FLAO</name>
<keyword evidence="20" id="KW-1185">Reference proteome</keyword>
<comment type="pathway">
    <text evidence="2 15">Cofactor biosynthesis; FAD biosynthesis; FAD from FMN: step 1/1.</text>
</comment>
<evidence type="ECO:0000256" key="1">
    <source>
        <dbReference type="ARBA" id="ARBA00002121"/>
    </source>
</evidence>
<reference evidence="18" key="2">
    <citation type="submission" date="2017-10" db="EMBL/GenBank/DDBJ databases">
        <authorList>
            <person name="Enke T.N."/>
            <person name="Cordero O.X."/>
        </authorList>
    </citation>
    <scope>NUCLEOTIDE SEQUENCE</scope>
    <source>
        <strain evidence="18">4G03</strain>
    </source>
</reference>
<dbReference type="InterPro" id="IPR023465">
    <property type="entry name" value="Riboflavin_kinase_dom_sf"/>
</dbReference>
<evidence type="ECO:0000256" key="6">
    <source>
        <dbReference type="ARBA" id="ARBA00022679"/>
    </source>
</evidence>
<evidence type="ECO:0000256" key="14">
    <source>
        <dbReference type="ARBA" id="ARBA00049494"/>
    </source>
</evidence>
<dbReference type="InterPro" id="IPR015864">
    <property type="entry name" value="FAD_synthase"/>
</dbReference>
<keyword evidence="4 15" id="KW-0285">Flavoprotein</keyword>
<dbReference type="SUPFAM" id="SSF52374">
    <property type="entry name" value="Nucleotidylyl transferase"/>
    <property type="match status" value="1"/>
</dbReference>
<evidence type="ECO:0000313" key="18">
    <source>
        <dbReference type="EMBL" id="PHN98139.1"/>
    </source>
</evidence>
<keyword evidence="11 15" id="KW-0067">ATP-binding</keyword>
<reference evidence="17 20" key="3">
    <citation type="submission" date="2023-07" db="EMBL/GenBank/DDBJ databases">
        <title>Genome content predicts the carbon catabolic preferences of heterotrophic bacteria.</title>
        <authorList>
            <person name="Gralka M."/>
        </authorList>
    </citation>
    <scope>NUCLEOTIDE SEQUENCE [LARGE SCALE GENOMIC DNA]</scope>
    <source>
        <strain evidence="17 20">4G03</strain>
    </source>
</reference>
<evidence type="ECO:0000256" key="3">
    <source>
        <dbReference type="ARBA" id="ARBA00005201"/>
    </source>
</evidence>
<dbReference type="NCBIfam" id="TIGR00083">
    <property type="entry name" value="ribF"/>
    <property type="match status" value="1"/>
</dbReference>
<dbReference type="UniPathway" id="UPA00276">
    <property type="reaction ID" value="UER00406"/>
</dbReference>
<dbReference type="Gene3D" id="3.40.50.620">
    <property type="entry name" value="HUPs"/>
    <property type="match status" value="1"/>
</dbReference>
<evidence type="ECO:0000256" key="12">
    <source>
        <dbReference type="ARBA" id="ARBA00023268"/>
    </source>
</evidence>
<dbReference type="AlphaFoldDB" id="A0A2G1BW86"/>
<dbReference type="EMBL" id="PDUU01000004">
    <property type="protein sequence ID" value="PHN98139.1"/>
    <property type="molecule type" value="Genomic_DNA"/>
</dbReference>
<evidence type="ECO:0000256" key="4">
    <source>
        <dbReference type="ARBA" id="ARBA00022630"/>
    </source>
</evidence>
<dbReference type="EC" id="2.7.1.26" evidence="15"/>
<evidence type="ECO:0000256" key="7">
    <source>
        <dbReference type="ARBA" id="ARBA00022695"/>
    </source>
</evidence>
<keyword evidence="9 15" id="KW-0418">Kinase</keyword>